<evidence type="ECO:0000259" key="7">
    <source>
        <dbReference type="Pfam" id="PF07669"/>
    </source>
</evidence>
<evidence type="ECO:0000256" key="6">
    <source>
        <dbReference type="SAM" id="MobiDB-lite"/>
    </source>
</evidence>
<sequence>MSSLQAIRLEGGIVPPTLFQHLQAGDIGDPTSRSAASYHLPGRESIRDAANRSWTYLTGAWEAWREAQAREPGGMSSTSAAAVRERWLLVLLQELGYGRLAAHTGGIDVEDHHYPVSHLWQHVPIHLLAPGVDLDRRNPGVQGATRAPQAMVQELLNRTDEHLWAIVSNGLRLRLLRDSTALAGSAFIEFDLEAIFDGELFAEFLLFWQTCHQSRLEARAVDGGEPSITECWLELWRADSVKAGARALDKLRSGVEDALTHLGTGFLAHPGNSALRADLSSGAMRSEDFHRHLLRLVYRLLFLFVTEDRGVLLDPAAPAAARQRYTDYLSTQRLRTQARQRQGSASYADLWQAQRLVLRALGGDGQADLALPALGGLFDPEDGQGEPLLGAELANDAFLAAVRDLAWLPTTGQRLQPVDYRNLGAEELGSVYEALLELVPRVSVEDHRFTLEHLSGNERKTTGSYYTPPGLVSALLDTALDPVLDDAVAGARTAQEAEQRLLALTVCDPACGSGHFIVAAARRIAQRLASARSGEDEPTPADVRHALRDVVGRCVYGVDLNPLAAELAKVSLWLEAVEPGKALSFLDARIRVGNSLLGTTPALLAAGVPDEAFKPLEGDDKQVATAVRKRNSAERGAHGRGQDQLDLDLDATTPTHTLTRARAALLQPQDDAAAVRALARRWRDYEHSTDYLDRKVHADAWAAAFAWSLVPAPARTVETEAAHHAQPPTSAIVRRLGSEPHAPTLAPVRAEVERLADEYRFFHWHLEFPEIFDRLADGIGTEGWGGGFDAVVGNPPWERVKLQEQEFFAARDPQIATAPNAAARRRLIAALATSESAADRALHADFLAARRRAEGESALLRTSGRYPLAGRGDVNTYAVFAELFRSLTGPRGQAGIIVPTGIATDATTQYFFKDLVETRSLAALFDFENRAPLFEGVDSRTKFCLLTMAGRERPVDAATFAFFLHDPLDIDGTRFALTPEEITLLNPNTGTLPIFRTRRDAVLNVSLARGNPVVWSERVASISQRTTRFSVLSDLDRAESTGAMVRLDPHSRDWLPVYEAKLFARYNHTFATYSTTTVTPHSVEERDANTRVTPRAWLKRTLVEEHYGADWPGWVVAYRDIARNTDARTMIAAALPAAAADYTVRHLVGNWSIQPFVLANYNSLVFDFIIRARNNGTHLSDYLVYQAPVVVDGRLDEQAPWSSDSLRDWLAPRILELTYFTTDLAPFAHALGDYGQPFLVAPERRRALEVELDAAFFCLYSVEPVAVVEILDSFPGLARADVSAHGEYRTKRVILEVYDGMQKAIDTATEYQTILDPPPGKGPRHPASTQPSGTSRGTP</sequence>
<dbReference type="SUPFAM" id="SSF53335">
    <property type="entry name" value="S-adenosyl-L-methionine-dependent methyltransferases"/>
    <property type="match status" value="1"/>
</dbReference>
<evidence type="ECO:0000256" key="5">
    <source>
        <dbReference type="ARBA" id="ARBA00047942"/>
    </source>
</evidence>
<dbReference type="InterPro" id="IPR050953">
    <property type="entry name" value="N4_N6_ade-DNA_methylase"/>
</dbReference>
<comment type="catalytic activity">
    <reaction evidence="5">
        <text>a 2'-deoxyadenosine in DNA + S-adenosyl-L-methionine = an N(6)-methyl-2'-deoxyadenosine in DNA + S-adenosyl-L-homocysteine + H(+)</text>
        <dbReference type="Rhea" id="RHEA:15197"/>
        <dbReference type="Rhea" id="RHEA-COMP:12418"/>
        <dbReference type="Rhea" id="RHEA-COMP:12419"/>
        <dbReference type="ChEBI" id="CHEBI:15378"/>
        <dbReference type="ChEBI" id="CHEBI:57856"/>
        <dbReference type="ChEBI" id="CHEBI:59789"/>
        <dbReference type="ChEBI" id="CHEBI:90615"/>
        <dbReference type="ChEBI" id="CHEBI:90616"/>
        <dbReference type="EC" id="2.1.1.72"/>
    </reaction>
</comment>
<evidence type="ECO:0000256" key="4">
    <source>
        <dbReference type="ARBA" id="ARBA00022691"/>
    </source>
</evidence>
<name>A0ABX5VPK5_9MICO</name>
<dbReference type="PANTHER" id="PTHR33841:SF1">
    <property type="entry name" value="DNA METHYLTRANSFERASE A"/>
    <property type="match status" value="1"/>
</dbReference>
<dbReference type="EC" id="2.1.1.72" evidence="1"/>
<dbReference type="Gene3D" id="3.40.50.150">
    <property type="entry name" value="Vaccinia Virus protein VP39"/>
    <property type="match status" value="2"/>
</dbReference>
<evidence type="ECO:0000313" key="8">
    <source>
        <dbReference type="EMBL" id="QDB79601.1"/>
    </source>
</evidence>
<dbReference type="EMBL" id="CP040899">
    <property type="protein sequence ID" value="QDB79601.1"/>
    <property type="molecule type" value="Genomic_DNA"/>
</dbReference>
<dbReference type="PANTHER" id="PTHR33841">
    <property type="entry name" value="DNA METHYLTRANSFERASE YEEA-RELATED"/>
    <property type="match status" value="1"/>
</dbReference>
<proteinExistence type="predicted"/>
<dbReference type="PRINTS" id="PR00507">
    <property type="entry name" value="N12N6MTFRASE"/>
</dbReference>
<accession>A0ABX5VPK5</accession>
<organism evidence="8 9">
    <name type="scientific">Georgenia wutianyii</name>
    <dbReference type="NCBI Taxonomy" id="2585135"/>
    <lineage>
        <taxon>Bacteria</taxon>
        <taxon>Bacillati</taxon>
        <taxon>Actinomycetota</taxon>
        <taxon>Actinomycetes</taxon>
        <taxon>Micrococcales</taxon>
        <taxon>Bogoriellaceae</taxon>
        <taxon>Georgenia</taxon>
    </lineage>
</organism>
<dbReference type="Pfam" id="PF07669">
    <property type="entry name" value="Eco57I"/>
    <property type="match status" value="1"/>
</dbReference>
<evidence type="ECO:0000256" key="2">
    <source>
        <dbReference type="ARBA" id="ARBA00022603"/>
    </source>
</evidence>
<evidence type="ECO:0000256" key="3">
    <source>
        <dbReference type="ARBA" id="ARBA00022679"/>
    </source>
</evidence>
<feature type="compositionally biased region" description="Polar residues" evidence="6">
    <location>
        <begin position="1327"/>
        <end position="1339"/>
    </location>
</feature>
<protein>
    <recommendedName>
        <fullName evidence="1">site-specific DNA-methyltransferase (adenine-specific)</fullName>
        <ecNumber evidence="1">2.1.1.72</ecNumber>
    </recommendedName>
</protein>
<keyword evidence="4" id="KW-0949">S-adenosyl-L-methionine</keyword>
<feature type="region of interest" description="Disordered" evidence="6">
    <location>
        <begin position="1313"/>
        <end position="1339"/>
    </location>
</feature>
<dbReference type="RefSeq" id="WP_139948621.1">
    <property type="nucleotide sequence ID" value="NZ_CP040899.1"/>
</dbReference>
<dbReference type="Proteomes" id="UP000313948">
    <property type="component" value="Chromosome"/>
</dbReference>
<reference evidence="8 9" key="1">
    <citation type="submission" date="2019-05" db="EMBL/GenBank/DDBJ databases">
        <title>Georgenia *** sp. nov., and Georgenia *** sp. nov., isolated from the intestinal contents of plateau pika (Ochotona curzoniae) in the Qinghai-Tibet plateau of China.</title>
        <authorList>
            <person name="Tian Z."/>
        </authorList>
    </citation>
    <scope>NUCLEOTIDE SEQUENCE [LARGE SCALE GENOMIC DNA]</scope>
    <source>
        <strain evidence="8 9">Z294</strain>
    </source>
</reference>
<keyword evidence="2" id="KW-0489">Methyltransferase</keyword>
<gene>
    <name evidence="8" type="ORF">FE251_09625</name>
</gene>
<evidence type="ECO:0000256" key="1">
    <source>
        <dbReference type="ARBA" id="ARBA00011900"/>
    </source>
</evidence>
<dbReference type="InterPro" id="IPR011639">
    <property type="entry name" value="MethylTrfase_TaqI-like_dom"/>
</dbReference>
<keyword evidence="3" id="KW-0808">Transferase</keyword>
<keyword evidence="9" id="KW-1185">Reference proteome</keyword>
<feature type="domain" description="Type II methyltransferase M.TaqI-like" evidence="7">
    <location>
        <begin position="554"/>
        <end position="805"/>
    </location>
</feature>
<evidence type="ECO:0000313" key="9">
    <source>
        <dbReference type="Proteomes" id="UP000313948"/>
    </source>
</evidence>
<dbReference type="InterPro" id="IPR002052">
    <property type="entry name" value="DNA_methylase_N6_adenine_CS"/>
</dbReference>
<dbReference type="PROSITE" id="PS00092">
    <property type="entry name" value="N6_MTASE"/>
    <property type="match status" value="1"/>
</dbReference>
<dbReference type="InterPro" id="IPR029063">
    <property type="entry name" value="SAM-dependent_MTases_sf"/>
</dbReference>